<evidence type="ECO:0000313" key="2">
    <source>
        <dbReference type="EMBL" id="EKN66450.1"/>
    </source>
</evidence>
<feature type="transmembrane region" description="Helical" evidence="1">
    <location>
        <begin position="309"/>
        <end position="329"/>
    </location>
</feature>
<name>K6C5P2_9BACI</name>
<sequence>MGIISVVGAITVFIMLVLVVIKVQFYKTPIFLIIIISFLILYLPPTLKYKELYISWKYLLNFYWMFFSALLFIVIGFSYKGKKASTIINSNIKKELKRTKKYLISAIILKLLCTLLSNFNGNNIIKALIFIFDDIATIFFFGYLWVLIASKRSFLLKVINIIFLVIIFYLENFINLFQGEEYSRYVLILPFLLLLIYFYEKVKEKAFLSITFIAVLLILITTFPFLNKGDLLIFSNATQVLEGLKNNITSFKPFLIIYSFGFFMIPDPFGIKPTFYTANGQFMLDILHFSQREVEIYPFGVGITGVADAYWNLGYIGIIIFFLSAGVFLRLLRNNALKTQSIFLYGIYILYVAKLFLLFRMDFSFFFGRLIIVIPLIYFITRSLNSENKFREPQ</sequence>
<feature type="transmembrane region" description="Helical" evidence="1">
    <location>
        <begin position="127"/>
        <end position="147"/>
    </location>
</feature>
<feature type="transmembrane region" description="Helical" evidence="1">
    <location>
        <begin position="341"/>
        <end position="359"/>
    </location>
</feature>
<accession>K6C5P2</accession>
<feature type="transmembrane region" description="Helical" evidence="1">
    <location>
        <begin position="182"/>
        <end position="199"/>
    </location>
</feature>
<gene>
    <name evidence="2" type="ORF">BABA_15112</name>
</gene>
<keyword evidence="1" id="KW-0472">Membrane</keyword>
<comment type="caution">
    <text evidence="2">The sequence shown here is derived from an EMBL/GenBank/DDBJ whole genome shotgun (WGS) entry which is preliminary data.</text>
</comment>
<evidence type="ECO:0008006" key="4">
    <source>
        <dbReference type="Google" id="ProtNLM"/>
    </source>
</evidence>
<feature type="transmembrane region" description="Helical" evidence="1">
    <location>
        <begin position="154"/>
        <end position="170"/>
    </location>
</feature>
<dbReference type="RefSeq" id="WP_007086018.1">
    <property type="nucleotide sequence ID" value="NZ_AJLS01000115.1"/>
</dbReference>
<dbReference type="OrthoDB" id="9832569at2"/>
<dbReference type="PATRIC" id="fig|1117379.3.peg.3121"/>
<feature type="transmembrane region" description="Helical" evidence="1">
    <location>
        <begin position="102"/>
        <end position="121"/>
    </location>
</feature>
<protein>
    <recommendedName>
        <fullName evidence="4">Oligosaccharide repeat unit polymerase</fullName>
    </recommendedName>
</protein>
<feature type="transmembrane region" description="Helical" evidence="1">
    <location>
        <begin position="30"/>
        <end position="47"/>
    </location>
</feature>
<feature type="transmembrane region" description="Helical" evidence="1">
    <location>
        <begin position="62"/>
        <end position="81"/>
    </location>
</feature>
<feature type="transmembrane region" description="Helical" evidence="1">
    <location>
        <begin position="365"/>
        <end position="381"/>
    </location>
</feature>
<proteinExistence type="predicted"/>
<dbReference type="EMBL" id="AJLS01000115">
    <property type="protein sequence ID" value="EKN66450.1"/>
    <property type="molecule type" value="Genomic_DNA"/>
</dbReference>
<dbReference type="STRING" id="1117379.BABA_15112"/>
<dbReference type="AlphaFoldDB" id="K6C5P2"/>
<evidence type="ECO:0000313" key="3">
    <source>
        <dbReference type="Proteomes" id="UP000006316"/>
    </source>
</evidence>
<feature type="transmembrane region" description="Helical" evidence="1">
    <location>
        <begin position="6"/>
        <end position="23"/>
    </location>
</feature>
<feature type="transmembrane region" description="Helical" evidence="1">
    <location>
        <begin position="206"/>
        <end position="226"/>
    </location>
</feature>
<keyword evidence="1" id="KW-0812">Transmembrane</keyword>
<reference evidence="2 3" key="1">
    <citation type="journal article" date="2012" name="Front. Microbiol.">
        <title>Redundancy and modularity in membrane-associated dissimilatory nitrate reduction in Bacillus.</title>
        <authorList>
            <person name="Heylen K."/>
            <person name="Keltjens J."/>
        </authorList>
    </citation>
    <scope>NUCLEOTIDE SEQUENCE [LARGE SCALE GENOMIC DNA]</scope>
    <source>
        <strain evidence="3">LMG 21833T</strain>
    </source>
</reference>
<keyword evidence="1" id="KW-1133">Transmembrane helix</keyword>
<organism evidence="2 3">
    <name type="scientific">Neobacillus bataviensis LMG 21833</name>
    <dbReference type="NCBI Taxonomy" id="1117379"/>
    <lineage>
        <taxon>Bacteria</taxon>
        <taxon>Bacillati</taxon>
        <taxon>Bacillota</taxon>
        <taxon>Bacilli</taxon>
        <taxon>Bacillales</taxon>
        <taxon>Bacillaceae</taxon>
        <taxon>Neobacillus</taxon>
    </lineage>
</organism>
<keyword evidence="3" id="KW-1185">Reference proteome</keyword>
<dbReference type="Proteomes" id="UP000006316">
    <property type="component" value="Unassembled WGS sequence"/>
</dbReference>
<evidence type="ECO:0000256" key="1">
    <source>
        <dbReference type="SAM" id="Phobius"/>
    </source>
</evidence>